<feature type="compositionally biased region" description="Polar residues" evidence="1">
    <location>
        <begin position="74"/>
        <end position="84"/>
    </location>
</feature>
<dbReference type="EMBL" id="AUSU01004121">
    <property type="protein sequence ID" value="EPS65623.1"/>
    <property type="molecule type" value="Genomic_DNA"/>
</dbReference>
<evidence type="ECO:0000313" key="2">
    <source>
        <dbReference type="EMBL" id="EPS65623.1"/>
    </source>
</evidence>
<feature type="region of interest" description="Disordered" evidence="1">
    <location>
        <begin position="62"/>
        <end position="84"/>
    </location>
</feature>
<protein>
    <submittedName>
        <fullName evidence="2">Uncharacterized protein</fullName>
    </submittedName>
</protein>
<reference evidence="2 3" key="1">
    <citation type="journal article" date="2013" name="BMC Genomics">
        <title>The miniature genome of a carnivorous plant Genlisea aurea contains a low number of genes and short non-coding sequences.</title>
        <authorList>
            <person name="Leushkin E.V."/>
            <person name="Sutormin R.A."/>
            <person name="Nabieva E.R."/>
            <person name="Penin A.A."/>
            <person name="Kondrashov A.S."/>
            <person name="Logacheva M.D."/>
        </authorList>
    </citation>
    <scope>NUCLEOTIDE SEQUENCE [LARGE SCALE GENOMIC DNA]</scope>
</reference>
<dbReference type="Proteomes" id="UP000015453">
    <property type="component" value="Unassembled WGS sequence"/>
</dbReference>
<sequence>FETASKKTKSKRIGTRFTTRAKPHRRFFTLVSGMRTVSSNPQIDNAIELNASAAPGRFLRRPQKPYLHDEPITASPTSQSYTSE</sequence>
<dbReference type="AlphaFoldDB" id="S8DR80"/>
<evidence type="ECO:0000313" key="3">
    <source>
        <dbReference type="Proteomes" id="UP000015453"/>
    </source>
</evidence>
<organism evidence="2 3">
    <name type="scientific">Genlisea aurea</name>
    <dbReference type="NCBI Taxonomy" id="192259"/>
    <lineage>
        <taxon>Eukaryota</taxon>
        <taxon>Viridiplantae</taxon>
        <taxon>Streptophyta</taxon>
        <taxon>Embryophyta</taxon>
        <taxon>Tracheophyta</taxon>
        <taxon>Spermatophyta</taxon>
        <taxon>Magnoliopsida</taxon>
        <taxon>eudicotyledons</taxon>
        <taxon>Gunneridae</taxon>
        <taxon>Pentapetalae</taxon>
        <taxon>asterids</taxon>
        <taxon>lamiids</taxon>
        <taxon>Lamiales</taxon>
        <taxon>Lentibulariaceae</taxon>
        <taxon>Genlisea</taxon>
    </lineage>
</organism>
<proteinExistence type="predicted"/>
<feature type="non-terminal residue" evidence="2">
    <location>
        <position position="1"/>
    </location>
</feature>
<keyword evidence="3" id="KW-1185">Reference proteome</keyword>
<name>S8DR80_9LAMI</name>
<gene>
    <name evidence="2" type="ORF">M569_09157</name>
</gene>
<evidence type="ECO:0000256" key="1">
    <source>
        <dbReference type="SAM" id="MobiDB-lite"/>
    </source>
</evidence>
<accession>S8DR80</accession>
<comment type="caution">
    <text evidence="2">The sequence shown here is derived from an EMBL/GenBank/DDBJ whole genome shotgun (WGS) entry which is preliminary data.</text>
</comment>